<feature type="compositionally biased region" description="Gly residues" evidence="1">
    <location>
        <begin position="164"/>
        <end position="174"/>
    </location>
</feature>
<proteinExistence type="predicted"/>
<feature type="region of interest" description="Disordered" evidence="1">
    <location>
        <begin position="317"/>
        <end position="349"/>
    </location>
</feature>
<organism evidence="3 4">
    <name type="scientific">Dermacoccus abyssi</name>
    <dbReference type="NCBI Taxonomy" id="322596"/>
    <lineage>
        <taxon>Bacteria</taxon>
        <taxon>Bacillati</taxon>
        <taxon>Actinomycetota</taxon>
        <taxon>Actinomycetes</taxon>
        <taxon>Micrococcales</taxon>
        <taxon>Dermacoccaceae</taxon>
        <taxon>Dermacoccus</taxon>
    </lineage>
</organism>
<feature type="transmembrane region" description="Helical" evidence="2">
    <location>
        <begin position="93"/>
        <end position="113"/>
    </location>
</feature>
<feature type="region of interest" description="Disordered" evidence="1">
    <location>
        <begin position="52"/>
        <end position="84"/>
    </location>
</feature>
<evidence type="ECO:0000313" key="3">
    <source>
        <dbReference type="EMBL" id="RHW43836.1"/>
    </source>
</evidence>
<dbReference type="EMBL" id="QWLM01000023">
    <property type="protein sequence ID" value="RHW43836.1"/>
    <property type="molecule type" value="Genomic_DNA"/>
</dbReference>
<protein>
    <submittedName>
        <fullName evidence="3">Uncharacterized protein</fullName>
    </submittedName>
</protein>
<dbReference type="AlphaFoldDB" id="A0A417Z1R9"/>
<keyword evidence="2" id="KW-1133">Transmembrane helix</keyword>
<evidence type="ECO:0000313" key="4">
    <source>
        <dbReference type="Proteomes" id="UP000285376"/>
    </source>
</evidence>
<feature type="compositionally biased region" description="Low complexity" evidence="1">
    <location>
        <begin position="128"/>
        <end position="163"/>
    </location>
</feature>
<name>A0A417Z1R9_9MICO</name>
<feature type="region of interest" description="Disordered" evidence="1">
    <location>
        <begin position="117"/>
        <end position="218"/>
    </location>
</feature>
<dbReference type="RefSeq" id="WP_118914953.1">
    <property type="nucleotide sequence ID" value="NZ_CBCRVH010000023.1"/>
</dbReference>
<accession>A0A417Z1R9</accession>
<evidence type="ECO:0000256" key="1">
    <source>
        <dbReference type="SAM" id="MobiDB-lite"/>
    </source>
</evidence>
<dbReference type="Proteomes" id="UP000285376">
    <property type="component" value="Unassembled WGS sequence"/>
</dbReference>
<sequence length="349" mass="34674">MQHDKRHCVECGEQVSGPFCSNCGTRTAVGATAGANTSGAFFDEEPTRLGADRAADQPYNGYASDDADEYGGGVPPVEPAATSSARPAKTNQMLVALIAVVALAVVGMLGYLFTNGRGDDKADPPPVSDSSTSAPTKSTSSSTSSSTTQSSTSSPDPSTTQGNSNGGNNGGGGAPAPAPSQTTEEPAPAPAPSPSTTGVSELPGLVKTTSMGGSDYAMTREGNTVTVWRAGSEGASRIGSFTLRGGGGSNGLDFINLPGCSAPVVAWNAASASGSAAYGYDGSGYQAYVGSSSGSMSPSGGSPSSYGVNAYNGMLEVRDSSKQKARGSGNHFDSCESASPDVLHMVSGG</sequence>
<reference evidence="3 4" key="1">
    <citation type="submission" date="2018-08" db="EMBL/GenBank/DDBJ databases">
        <title>Whole genome sequence analysis of Dermacoccus abyssi bacteria isolated from Deep Mariana trench Micromonospora spp reveals genes involved in the environmental adaptation and production of secondary metabolites.</title>
        <authorList>
            <person name="Abdel-Mageed W.M."/>
            <person name="Lehri B."/>
            <person name="Nouioui I."/>
            <person name="Goodfellow I."/>
            <person name="Jaspars M."/>
            <person name="Karlyshev A."/>
        </authorList>
    </citation>
    <scope>NUCLEOTIDE SEQUENCE [LARGE SCALE GENOMIC DNA]</scope>
    <source>
        <strain evidence="3 4">MT1.1</strain>
    </source>
</reference>
<evidence type="ECO:0000256" key="2">
    <source>
        <dbReference type="SAM" id="Phobius"/>
    </source>
</evidence>
<keyword evidence="2" id="KW-0812">Transmembrane</keyword>
<comment type="caution">
    <text evidence="3">The sequence shown here is derived from an EMBL/GenBank/DDBJ whole genome shotgun (WGS) entry which is preliminary data.</text>
</comment>
<keyword evidence="2" id="KW-0472">Membrane</keyword>
<gene>
    <name evidence="3" type="ORF">D1832_14080</name>
</gene>